<dbReference type="EMBL" id="MN894555">
    <property type="protein sequence ID" value="QIB71425.1"/>
    <property type="molecule type" value="Genomic_DNA"/>
</dbReference>
<dbReference type="GO" id="GO:0006412">
    <property type="term" value="P:translation"/>
    <property type="evidence" value="ECO:0007669"/>
    <property type="project" value="UniProtKB-UniRule"/>
</dbReference>
<evidence type="ECO:0000256" key="4">
    <source>
        <dbReference type="HAMAP-Rule" id="MF_01369"/>
    </source>
</evidence>
<dbReference type="HAMAP" id="MF_01369_B">
    <property type="entry name" value="Ribosomal_uL23_B"/>
    <property type="match status" value="1"/>
</dbReference>
<accession>A0A6C0UAJ8</accession>
<evidence type="ECO:0000256" key="5">
    <source>
        <dbReference type="SAM" id="MobiDB-lite"/>
    </source>
</evidence>
<evidence type="ECO:0000256" key="2">
    <source>
        <dbReference type="ARBA" id="ARBA00022980"/>
    </source>
</evidence>
<dbReference type="AlphaFoldDB" id="A0A6C0UAJ8"/>
<comment type="function">
    <text evidence="4">Binds to 23S rRNA.</text>
</comment>
<keyword evidence="6" id="KW-0150">Chloroplast</keyword>
<dbReference type="GO" id="GO:0019843">
    <property type="term" value="F:rRNA binding"/>
    <property type="evidence" value="ECO:0007669"/>
    <property type="project" value="UniProtKB-UniRule"/>
</dbReference>
<keyword evidence="4" id="KW-0694">RNA-binding</keyword>
<name>A0A6C0UAJ8_9TRAC</name>
<geneLocation type="chloroplast" evidence="6"/>
<sequence>TGGVESSVPTDKAIRLPERKQYSSNAEPGLSKTEMKRWVEQFSRVKVVAINSHRLPAVRKRSKGSIAKRRVRRKRTVATLQPDHSIPLFPGK</sequence>
<dbReference type="GO" id="GO:1990904">
    <property type="term" value="C:ribonucleoprotein complex"/>
    <property type="evidence" value="ECO:0007669"/>
    <property type="project" value="UniProtKB-KW"/>
</dbReference>
<protein>
    <recommendedName>
        <fullName evidence="4">Large ribosomal subunit protein uL23c</fullName>
    </recommendedName>
</protein>
<evidence type="ECO:0000256" key="1">
    <source>
        <dbReference type="ARBA" id="ARBA00006700"/>
    </source>
</evidence>
<proteinExistence type="inferred from homology"/>
<dbReference type="InterPro" id="IPR012678">
    <property type="entry name" value="Ribosomal_uL23/eL15/eS24_sf"/>
</dbReference>
<comment type="subunit">
    <text evidence="4">Part of the 50S ribosomal subunit.</text>
</comment>
<feature type="region of interest" description="Disordered" evidence="5">
    <location>
        <begin position="1"/>
        <end position="30"/>
    </location>
</feature>
<feature type="compositionally biased region" description="Basic and acidic residues" evidence="5">
    <location>
        <begin position="12"/>
        <end position="21"/>
    </location>
</feature>
<dbReference type="SUPFAM" id="SSF54189">
    <property type="entry name" value="Ribosomal proteins S24e, L23 and L15e"/>
    <property type="match status" value="1"/>
</dbReference>
<keyword evidence="2 4" id="KW-0689">Ribosomal protein</keyword>
<dbReference type="GO" id="GO:0009507">
    <property type="term" value="C:chloroplast"/>
    <property type="evidence" value="ECO:0007669"/>
    <property type="project" value="UniProtKB-SubCell"/>
</dbReference>
<dbReference type="InterPro" id="IPR013025">
    <property type="entry name" value="Ribosomal_uL23-like"/>
</dbReference>
<dbReference type="Pfam" id="PF00276">
    <property type="entry name" value="Ribosomal_L23"/>
    <property type="match status" value="1"/>
</dbReference>
<evidence type="ECO:0000256" key="3">
    <source>
        <dbReference type="ARBA" id="ARBA00023274"/>
    </source>
</evidence>
<keyword evidence="3 4" id="KW-0687">Ribonucleoprotein</keyword>
<gene>
    <name evidence="4 6" type="primary">rpl23</name>
</gene>
<comment type="similarity">
    <text evidence="1 4">Belongs to the universal ribosomal protein uL23 family.</text>
</comment>
<dbReference type="Gene3D" id="3.30.70.330">
    <property type="match status" value="1"/>
</dbReference>
<dbReference type="GO" id="GO:0003735">
    <property type="term" value="F:structural constituent of ribosome"/>
    <property type="evidence" value="ECO:0007669"/>
    <property type="project" value="InterPro"/>
</dbReference>
<dbReference type="GO" id="GO:0005840">
    <property type="term" value="C:ribosome"/>
    <property type="evidence" value="ECO:0007669"/>
    <property type="project" value="UniProtKB-KW"/>
</dbReference>
<keyword evidence="6" id="KW-0934">Plastid</keyword>
<dbReference type="InterPro" id="IPR012677">
    <property type="entry name" value="Nucleotide-bd_a/b_plait_sf"/>
</dbReference>
<comment type="subcellular location">
    <subcellularLocation>
        <location evidence="4">Plastid</location>
        <location evidence="4">Chloroplast</location>
    </subcellularLocation>
</comment>
<organism evidence="6">
    <name type="scientific">Selaginella tamariscina</name>
    <dbReference type="NCBI Taxonomy" id="137178"/>
    <lineage>
        <taxon>Eukaryota</taxon>
        <taxon>Viridiplantae</taxon>
        <taxon>Streptophyta</taxon>
        <taxon>Embryophyta</taxon>
        <taxon>Tracheophyta</taxon>
        <taxon>Lycopodiopsida</taxon>
        <taxon>Selaginellales</taxon>
        <taxon>Selaginellaceae</taxon>
        <taxon>Selaginella</taxon>
    </lineage>
</organism>
<keyword evidence="4" id="KW-0699">rRNA-binding</keyword>
<evidence type="ECO:0000313" key="6">
    <source>
        <dbReference type="EMBL" id="QIB71425.1"/>
    </source>
</evidence>
<reference evidence="6" key="1">
    <citation type="submission" date="2019-12" db="EMBL/GenBank/DDBJ databases">
        <title>The complete chloroplast genome of Selaginella tamariscina (Beauv.) Spring (Selaginellaceae).</title>
        <authorList>
            <person name="Park J."/>
            <person name="Park C.-H."/>
            <person name="Kim Y."/>
        </authorList>
    </citation>
    <scope>NUCLEOTIDE SEQUENCE</scope>
    <source>
        <strain evidence="6">KR</strain>
    </source>
</reference>